<dbReference type="PANTHER" id="PTHR46406">
    <property type="entry name" value="NITRIC OXIDE-ASSOCIATED PROTEIN 1"/>
    <property type="match status" value="1"/>
</dbReference>
<gene>
    <name evidence="3" type="ORF">CYME_CME141C</name>
</gene>
<dbReference type="STRING" id="280699.M1UPK5"/>
<dbReference type="GO" id="GO:0005525">
    <property type="term" value="F:GTP binding"/>
    <property type="evidence" value="ECO:0007669"/>
    <property type="project" value="InterPro"/>
</dbReference>
<evidence type="ECO:0000313" key="4">
    <source>
        <dbReference type="Proteomes" id="UP000007014"/>
    </source>
</evidence>
<keyword evidence="4" id="KW-1185">Reference proteome</keyword>
<dbReference type="CDD" id="cd01855">
    <property type="entry name" value="YqeH"/>
    <property type="match status" value="1"/>
</dbReference>
<dbReference type="Gene3D" id="3.40.50.300">
    <property type="entry name" value="P-loop containing nucleotide triphosphate hydrolases"/>
    <property type="match status" value="1"/>
</dbReference>
<dbReference type="eggNOG" id="KOG1249">
    <property type="taxonomic scope" value="Eukaryota"/>
</dbReference>
<sequence>MRASHYVDSRCAFGCLLGALHASTQFCQRSASRVAALELRKSTHLLRVERRKTNVGFRQRPGYPVLVPVNNLQYRQLRCCASEPPNSAKPGKDAQPPEESEQQFFSEEFQRRMSDEFRAALEAEFDREDPLEESIRNAFCREERPPQEPGPPKTYQLYDPDEVVAELDRLAASGAFDVSEYGDADTFWERYVKNRSASASQDGDTTQTDTDVGRDASIWELDLEHLDDSSSAEGPDAAGTPGTQALLQLPCPGCGAHLQDDDPDAPGYLPARALRPKGQNAEKPLTSKVCQRCFHLTHYSKISAKGLTLMSPEQFREILAPLAKQRAVVVCMLDILDLSSSMLKEVSQLANAQSPVLVVINKADLLPSSVKLGHIMQWIWKRCAASGMRRRPRAVYLISAERGLGIRGFVQGLVAAARESRTDHIYIMGAANVGKSTLLNRIIRGHPGHGSKPTRELTTSVVPGTTLGMVRLPLKNAATGERIVIMDTPGIVEPRRVNLLCLEDISEMKGILPRRRLRGITYRLEQGKSLWLGGLVNIALAEGKPWFFTAYVSEQVTVHVSDASKALNETYRVQSVKNGLLWPGGLRVPLATVEPVRMCVEHGTWKRTCADIVIPGLGWVALLGSGSCTVHVRVAGGGTVWKQEPLAPRALAELRTERYFGAPRQVLRNTKASS</sequence>
<dbReference type="Gramene" id="CME141CT">
    <property type="protein sequence ID" value="CME141CT"/>
    <property type="gene ID" value="CME141C"/>
</dbReference>
<dbReference type="GeneID" id="16992899"/>
<dbReference type="HOGENOM" id="CLU_407915_0_0_1"/>
<evidence type="ECO:0000259" key="2">
    <source>
        <dbReference type="Pfam" id="PF01926"/>
    </source>
</evidence>
<dbReference type="AlphaFoldDB" id="M1UPK5"/>
<reference evidence="3 4" key="2">
    <citation type="journal article" date="2007" name="BMC Biol.">
        <title>A 100%-complete sequence reveals unusually simple genomic features in the hot-spring red alga Cyanidioschyzon merolae.</title>
        <authorList>
            <person name="Nozaki H."/>
            <person name="Takano H."/>
            <person name="Misumi O."/>
            <person name="Terasawa K."/>
            <person name="Matsuzaki M."/>
            <person name="Maruyama S."/>
            <person name="Nishida K."/>
            <person name="Yagisawa F."/>
            <person name="Yoshida Y."/>
            <person name="Fujiwara T."/>
            <person name="Takio S."/>
            <person name="Tamura K."/>
            <person name="Chung S.J."/>
            <person name="Nakamura S."/>
            <person name="Kuroiwa H."/>
            <person name="Tanaka K."/>
            <person name="Sato N."/>
            <person name="Kuroiwa T."/>
        </authorList>
    </citation>
    <scope>NUCLEOTIDE SEQUENCE [LARGE SCALE GENOMIC DNA]</scope>
    <source>
        <strain evidence="3 4">10D</strain>
    </source>
</reference>
<dbReference type="OMA" id="PSHCCGC"/>
<dbReference type="OrthoDB" id="1696305at2759"/>
<feature type="domain" description="G" evidence="2">
    <location>
        <begin position="425"/>
        <end position="493"/>
    </location>
</feature>
<feature type="region of interest" description="Disordered" evidence="1">
    <location>
        <begin position="83"/>
        <end position="105"/>
    </location>
</feature>
<dbReference type="InterPro" id="IPR052807">
    <property type="entry name" value="Mito_transl_resp_regulator"/>
</dbReference>
<dbReference type="Pfam" id="PF01926">
    <property type="entry name" value="MMR_HSR1"/>
    <property type="match status" value="1"/>
</dbReference>
<dbReference type="Proteomes" id="UP000007014">
    <property type="component" value="Chromosome 5"/>
</dbReference>
<organism evidence="3 4">
    <name type="scientific">Cyanidioschyzon merolae (strain NIES-3377 / 10D)</name>
    <name type="common">Unicellular red alga</name>
    <dbReference type="NCBI Taxonomy" id="280699"/>
    <lineage>
        <taxon>Eukaryota</taxon>
        <taxon>Rhodophyta</taxon>
        <taxon>Bangiophyceae</taxon>
        <taxon>Cyanidiales</taxon>
        <taxon>Cyanidiaceae</taxon>
        <taxon>Cyanidioschyzon</taxon>
    </lineage>
</organism>
<dbReference type="PANTHER" id="PTHR46406:SF1">
    <property type="entry name" value="NITRIC OXIDE-ASSOCIATED PROTEIN 1"/>
    <property type="match status" value="1"/>
</dbReference>
<dbReference type="KEGG" id="cme:CYME_CME141C"/>
<dbReference type="EMBL" id="AP006487">
    <property type="protein sequence ID" value="BAM79356.1"/>
    <property type="molecule type" value="Genomic_DNA"/>
</dbReference>
<name>M1UPK5_CYAM1</name>
<dbReference type="SUPFAM" id="SSF52540">
    <property type="entry name" value="P-loop containing nucleoside triphosphate hydrolases"/>
    <property type="match status" value="1"/>
</dbReference>
<dbReference type="RefSeq" id="XP_005535642.1">
    <property type="nucleotide sequence ID" value="XM_005535585.1"/>
</dbReference>
<feature type="region of interest" description="Disordered" evidence="1">
    <location>
        <begin position="255"/>
        <end position="283"/>
    </location>
</feature>
<dbReference type="InterPro" id="IPR027417">
    <property type="entry name" value="P-loop_NTPase"/>
</dbReference>
<proteinExistence type="predicted"/>
<evidence type="ECO:0000313" key="3">
    <source>
        <dbReference type="EMBL" id="BAM79356.1"/>
    </source>
</evidence>
<evidence type="ECO:0000256" key="1">
    <source>
        <dbReference type="SAM" id="MobiDB-lite"/>
    </source>
</evidence>
<accession>M1UPK5</accession>
<dbReference type="InterPro" id="IPR006073">
    <property type="entry name" value="GTP-bd"/>
</dbReference>
<reference evidence="3 4" key="1">
    <citation type="journal article" date="2004" name="Nature">
        <title>Genome sequence of the ultrasmall unicellular red alga Cyanidioschyzon merolae 10D.</title>
        <authorList>
            <person name="Matsuzaki M."/>
            <person name="Misumi O."/>
            <person name="Shin-i T."/>
            <person name="Maruyama S."/>
            <person name="Takahara M."/>
            <person name="Miyagishima S."/>
            <person name="Mori T."/>
            <person name="Nishida K."/>
            <person name="Yagisawa F."/>
            <person name="Nishida K."/>
            <person name="Yoshida Y."/>
            <person name="Nishimura Y."/>
            <person name="Nakao S."/>
            <person name="Kobayashi T."/>
            <person name="Momoyama Y."/>
            <person name="Higashiyama T."/>
            <person name="Minoda A."/>
            <person name="Sano M."/>
            <person name="Nomoto H."/>
            <person name="Oishi K."/>
            <person name="Hayashi H."/>
            <person name="Ohta F."/>
            <person name="Nishizaka S."/>
            <person name="Haga S."/>
            <person name="Miura S."/>
            <person name="Morishita T."/>
            <person name="Kabeya Y."/>
            <person name="Terasawa K."/>
            <person name="Suzuki Y."/>
            <person name="Ishii Y."/>
            <person name="Asakawa S."/>
            <person name="Takano H."/>
            <person name="Ohta N."/>
            <person name="Kuroiwa H."/>
            <person name="Tanaka K."/>
            <person name="Shimizu N."/>
            <person name="Sugano S."/>
            <person name="Sato N."/>
            <person name="Nozaki H."/>
            <person name="Ogasawara N."/>
            <person name="Kohara Y."/>
            <person name="Kuroiwa T."/>
        </authorList>
    </citation>
    <scope>NUCLEOTIDE SEQUENCE [LARGE SCALE GENOMIC DNA]</scope>
    <source>
        <strain evidence="3 4">10D</strain>
    </source>
</reference>
<protein>
    <submittedName>
        <fullName evidence="3">Similar to GTP-binding protein</fullName>
    </submittedName>
</protein>